<dbReference type="Gene3D" id="3.30.365.10">
    <property type="entry name" value="Aldehyde oxidase/xanthine dehydrogenase, molybdopterin binding domain"/>
    <property type="match status" value="4"/>
</dbReference>
<feature type="domain" description="Aldehyde oxidase/xanthine dehydrogenase a/b hammerhead" evidence="3">
    <location>
        <begin position="20"/>
        <end position="140"/>
    </location>
</feature>
<dbReference type="InterPro" id="IPR008274">
    <property type="entry name" value="AldOxase/xan_DH_MoCoBD1"/>
</dbReference>
<protein>
    <submittedName>
        <fullName evidence="4">Xanthine dehydrogenase family protein molybdopterin-binding subunit</fullName>
    </submittedName>
</protein>
<evidence type="ECO:0000256" key="1">
    <source>
        <dbReference type="ARBA" id="ARBA00022505"/>
    </source>
</evidence>
<reference evidence="4 5" key="1">
    <citation type="submission" date="2019-09" db="EMBL/GenBank/DDBJ databases">
        <title>Salinarimonas rosea gen. nov., sp. nov., a new member of the a-2 subgroup of the Proteobacteria.</title>
        <authorList>
            <person name="Liu J."/>
        </authorList>
    </citation>
    <scope>NUCLEOTIDE SEQUENCE [LARGE SCALE GENOMIC DNA]</scope>
    <source>
        <strain evidence="4 5">BN140002</strain>
    </source>
</reference>
<dbReference type="SUPFAM" id="SSF54665">
    <property type="entry name" value="CO dehydrogenase molybdoprotein N-domain-like"/>
    <property type="match status" value="1"/>
</dbReference>
<dbReference type="Pfam" id="PF01315">
    <property type="entry name" value="Ald_Xan_dh_C"/>
    <property type="match status" value="1"/>
</dbReference>
<dbReference type="EMBL" id="VUOA01000016">
    <property type="protein sequence ID" value="KAA2238037.1"/>
    <property type="molecule type" value="Genomic_DNA"/>
</dbReference>
<accession>A0A5B2VIN0</accession>
<keyword evidence="1" id="KW-0500">Molybdenum</keyword>
<sequence>MTGTGIGAPVRRKEDQRFITGAGRYTDDLSRPGQAHAYFLRSPHAHAKILSIDTAAARAMPGVVAILTGDDLAADKIGGLICGWMIHSKDGSPMKAGPHPALAQGKVRYVGDHVAVVIADTYAQARDAAEAIEVAYEVLPAVVDARAAQKAGAPQVHDVADDNTVFRWHLGDKASTDAAFARAAHVTKIDLVNNRLVPNPMEPRAAVGEYDPGNESYTLFTTSQNPHVARLVLSAFIGVAPEHKLRVIAPDVGGGFGSKIFIYAEETVCVWAARKVGRPVRWTSDRTEAFLSDAHGRDHATHAELAMDENGKIIGLRAQTIANLGAYLSTFSSSVPTYLYAPLLSGSYDIPAIYAEVDGVYTNTAPVDAYRGAGRPEATFVVERLVEVAARELGMDPAKFRKRNYVKRFPHQTPVIMTYDAGDYGASMDKALELADYKGFSRRKRESARRGKLRGIGFSSYIEACGIAPSQAVGSLGAGVGLWESAEVRVNPTGSIEVLTGSHSHGQGHETTFAQLVCDRLGVPIENVIIVHGDTDKVQFGMGTYGSRSGAVGMSAIAKAIDKVIVKGKKVAAHVLEAAEADIEFKDGKFTVAGTDRGVGFADVALQAYIAHKFSGQDLEPGLKEGAFYDPTNFTFPAGVHICELEIDPDTGVTTIERWTAVDDFGVIINPMIVEGQVHGGIAQGVGQALHEGAIYDESGQLVTASFMDYRMPRAADLPSFQVGMTVTPCPSNPLGIKGCGEAGAIAAPAAVMNAITDALGHEDIAMPATPQAVWRAAQKNAAMRVAAE</sequence>
<evidence type="ECO:0000313" key="4">
    <source>
        <dbReference type="EMBL" id="KAA2238037.1"/>
    </source>
</evidence>
<dbReference type="InterPro" id="IPR036856">
    <property type="entry name" value="Ald_Oxase/Xan_DH_a/b_sf"/>
</dbReference>
<comment type="caution">
    <text evidence="4">The sequence shown here is derived from an EMBL/GenBank/DDBJ whole genome shotgun (WGS) entry which is preliminary data.</text>
</comment>
<dbReference type="GO" id="GO:0016491">
    <property type="term" value="F:oxidoreductase activity"/>
    <property type="evidence" value="ECO:0007669"/>
    <property type="project" value="UniProtKB-KW"/>
</dbReference>
<dbReference type="AlphaFoldDB" id="A0A5B2VIN0"/>
<proteinExistence type="predicted"/>
<gene>
    <name evidence="4" type="ORF">F0L46_07130</name>
</gene>
<name>A0A5B2VIN0_9HYPH</name>
<dbReference type="Pfam" id="PF02738">
    <property type="entry name" value="MoCoBD_1"/>
    <property type="match status" value="1"/>
</dbReference>
<dbReference type="InterPro" id="IPR000674">
    <property type="entry name" value="Ald_Oxase/Xan_DH_a/b"/>
</dbReference>
<keyword evidence="2" id="KW-0560">Oxidoreductase</keyword>
<dbReference type="InterPro" id="IPR037165">
    <property type="entry name" value="AldOxase/xan_DH_Mopterin-bd_sf"/>
</dbReference>
<dbReference type="OrthoDB" id="9758509at2"/>
<evidence type="ECO:0000259" key="3">
    <source>
        <dbReference type="SMART" id="SM01008"/>
    </source>
</evidence>
<reference evidence="4 5" key="2">
    <citation type="submission" date="2019-09" db="EMBL/GenBank/DDBJ databases">
        <authorList>
            <person name="Jin C."/>
        </authorList>
    </citation>
    <scope>NUCLEOTIDE SEQUENCE [LARGE SCALE GENOMIC DNA]</scope>
    <source>
        <strain evidence="4 5">BN140002</strain>
    </source>
</reference>
<dbReference type="PANTHER" id="PTHR11908">
    <property type="entry name" value="XANTHINE DEHYDROGENASE"/>
    <property type="match status" value="1"/>
</dbReference>
<dbReference type="SUPFAM" id="SSF56003">
    <property type="entry name" value="Molybdenum cofactor-binding domain"/>
    <property type="match status" value="1"/>
</dbReference>
<dbReference type="InterPro" id="IPR016208">
    <property type="entry name" value="Ald_Oxase/xanthine_DH-like"/>
</dbReference>
<dbReference type="Proteomes" id="UP000323142">
    <property type="component" value="Unassembled WGS sequence"/>
</dbReference>
<dbReference type="PANTHER" id="PTHR11908:SF132">
    <property type="entry name" value="ALDEHYDE OXIDASE 1-RELATED"/>
    <property type="match status" value="1"/>
</dbReference>
<dbReference type="RefSeq" id="WP_149816369.1">
    <property type="nucleotide sequence ID" value="NZ_VUOA01000016.1"/>
</dbReference>
<organism evidence="4 5">
    <name type="scientific">Salinarimonas soli</name>
    <dbReference type="NCBI Taxonomy" id="1638099"/>
    <lineage>
        <taxon>Bacteria</taxon>
        <taxon>Pseudomonadati</taxon>
        <taxon>Pseudomonadota</taxon>
        <taxon>Alphaproteobacteria</taxon>
        <taxon>Hyphomicrobiales</taxon>
        <taxon>Salinarimonadaceae</taxon>
        <taxon>Salinarimonas</taxon>
    </lineage>
</organism>
<dbReference type="InterPro" id="IPR046867">
    <property type="entry name" value="AldOxase/xan_DH_MoCoBD2"/>
</dbReference>
<keyword evidence="5" id="KW-1185">Reference proteome</keyword>
<evidence type="ECO:0000313" key="5">
    <source>
        <dbReference type="Proteomes" id="UP000323142"/>
    </source>
</evidence>
<dbReference type="GO" id="GO:0005506">
    <property type="term" value="F:iron ion binding"/>
    <property type="evidence" value="ECO:0007669"/>
    <property type="project" value="InterPro"/>
</dbReference>
<dbReference type="SMART" id="SM01008">
    <property type="entry name" value="Ald_Xan_dh_C"/>
    <property type="match status" value="1"/>
</dbReference>
<dbReference type="Gene3D" id="3.90.1170.50">
    <property type="entry name" value="Aldehyde oxidase/xanthine dehydrogenase, a/b hammerhead"/>
    <property type="match status" value="1"/>
</dbReference>
<dbReference type="Pfam" id="PF20256">
    <property type="entry name" value="MoCoBD_2"/>
    <property type="match status" value="1"/>
</dbReference>
<evidence type="ECO:0000256" key="2">
    <source>
        <dbReference type="ARBA" id="ARBA00023002"/>
    </source>
</evidence>